<evidence type="ECO:0000256" key="6">
    <source>
        <dbReference type="ARBA" id="ARBA00023242"/>
    </source>
</evidence>
<comment type="similarity">
    <text evidence="2 7">Belongs to the NSE4 family.</text>
</comment>
<dbReference type="EMBL" id="BDGG01000016">
    <property type="protein sequence ID" value="GAV07984.1"/>
    <property type="molecule type" value="Genomic_DNA"/>
</dbReference>
<dbReference type="Proteomes" id="UP000186922">
    <property type="component" value="Unassembled WGS sequence"/>
</dbReference>
<sequence>MGDSDAQMVEGSASGSEDDDQDDAIVVDEALSTLGRKLDHENDILDISAEESLRQVIAHEKELLQVGEIVGQKGRPRQVVSDAALNERLGIISTTTIRSIRIRKSTWNSKIFSKFLINQVSPDTLEEDSDTEEPGQKDQNSGDIYVSLVDLLRSVQPGLAPDLSTIYGSYATSKEGKSPLSKAQTQKREAVKKEKGGPKKVRKVEQAEKVVLDGASVSTDHTMDRIIQLSQTLMEVFLETQKPVSLLRLCVDPESFTKTVENFFCFSFLIRDEKASLFLDDDQIPVCCPVGAAGEEDDGLEQLVRTCSQTNAGEDSFRQLMVSLTEDSWKSLVQTMTV</sequence>
<evidence type="ECO:0000313" key="10">
    <source>
        <dbReference type="EMBL" id="GAV07984.1"/>
    </source>
</evidence>
<evidence type="ECO:0000256" key="5">
    <source>
        <dbReference type="ARBA" id="ARBA00023204"/>
    </source>
</evidence>
<dbReference type="PANTHER" id="PTHR16140">
    <property type="entry name" value="NON-STRUCTURAL MAINTENANCE OF CHROMOSOMES ELEMENT 4"/>
    <property type="match status" value="1"/>
</dbReference>
<proteinExistence type="inferred from homology"/>
<dbReference type="Pfam" id="PF08743">
    <property type="entry name" value="Nse4_C"/>
    <property type="match status" value="1"/>
</dbReference>
<dbReference type="OrthoDB" id="361242at2759"/>
<dbReference type="InterPro" id="IPR027786">
    <property type="entry name" value="Nse4/EID"/>
</dbReference>
<evidence type="ECO:0000259" key="9">
    <source>
        <dbReference type="Pfam" id="PF08743"/>
    </source>
</evidence>
<evidence type="ECO:0000256" key="1">
    <source>
        <dbReference type="ARBA" id="ARBA00004123"/>
    </source>
</evidence>
<protein>
    <recommendedName>
        <fullName evidence="7">Non-structural maintenance of chromosomes element 4</fullName>
    </recommendedName>
</protein>
<comment type="subcellular location">
    <subcellularLocation>
        <location evidence="1 7">Nucleus</location>
    </subcellularLocation>
</comment>
<evidence type="ECO:0000256" key="2">
    <source>
        <dbReference type="ARBA" id="ARBA00008997"/>
    </source>
</evidence>
<feature type="domain" description="Non-structural maintenance of chromosome element 4 C-terminal" evidence="9">
    <location>
        <begin position="243"/>
        <end position="336"/>
    </location>
</feature>
<keyword evidence="5 7" id="KW-0234">DNA repair</keyword>
<comment type="function">
    <text evidence="7">Component of the SMC5-SMC6 complex, that promotes sister chromatid alignment after DNA damage and facilitates double-stranded DNA breaks (DSBs) repair via homologous recombination between sister chromatids.</text>
</comment>
<dbReference type="GO" id="GO:0006310">
    <property type="term" value="P:DNA recombination"/>
    <property type="evidence" value="ECO:0007669"/>
    <property type="project" value="UniProtKB-UniRule"/>
</dbReference>
<dbReference type="InterPro" id="IPR014854">
    <property type="entry name" value="Nse4_C"/>
</dbReference>
<evidence type="ECO:0000256" key="7">
    <source>
        <dbReference type="RuleBase" id="RU365071"/>
    </source>
</evidence>
<keyword evidence="3 7" id="KW-0227">DNA damage</keyword>
<dbReference type="PANTHER" id="PTHR16140:SF0">
    <property type="entry name" value="NON-STRUCTURAL MAINTENANCE OF CHROMOSOMES ELEMENT 4"/>
    <property type="match status" value="1"/>
</dbReference>
<name>A0A1D1W8Z1_RAMVA</name>
<feature type="compositionally biased region" description="Basic and acidic residues" evidence="8">
    <location>
        <begin position="186"/>
        <end position="200"/>
    </location>
</feature>
<evidence type="ECO:0000256" key="8">
    <source>
        <dbReference type="SAM" id="MobiDB-lite"/>
    </source>
</evidence>
<evidence type="ECO:0000256" key="4">
    <source>
        <dbReference type="ARBA" id="ARBA00023172"/>
    </source>
</evidence>
<dbReference type="GO" id="GO:0030915">
    <property type="term" value="C:Smc5-Smc6 complex"/>
    <property type="evidence" value="ECO:0007669"/>
    <property type="project" value="UniProtKB-UniRule"/>
</dbReference>
<feature type="region of interest" description="Disordered" evidence="8">
    <location>
        <begin position="1"/>
        <end position="23"/>
    </location>
</feature>
<gene>
    <name evidence="10" type="primary">RvY_17751-1</name>
    <name evidence="10" type="synonym">RvY_17751.1</name>
    <name evidence="10" type="ORF">RvY_17751</name>
</gene>
<organism evidence="10 11">
    <name type="scientific">Ramazzottius varieornatus</name>
    <name type="common">Water bear</name>
    <name type="synonym">Tardigrade</name>
    <dbReference type="NCBI Taxonomy" id="947166"/>
    <lineage>
        <taxon>Eukaryota</taxon>
        <taxon>Metazoa</taxon>
        <taxon>Ecdysozoa</taxon>
        <taxon>Tardigrada</taxon>
        <taxon>Eutardigrada</taxon>
        <taxon>Parachela</taxon>
        <taxon>Hypsibioidea</taxon>
        <taxon>Ramazzottiidae</taxon>
        <taxon>Ramazzottius</taxon>
    </lineage>
</organism>
<dbReference type="GO" id="GO:0005634">
    <property type="term" value="C:nucleus"/>
    <property type="evidence" value="ECO:0007669"/>
    <property type="project" value="UniProtKB-SubCell"/>
</dbReference>
<accession>A0A1D1W8Z1</accession>
<dbReference type="AlphaFoldDB" id="A0A1D1W8Z1"/>
<dbReference type="STRING" id="947166.A0A1D1W8Z1"/>
<evidence type="ECO:0000256" key="3">
    <source>
        <dbReference type="ARBA" id="ARBA00022763"/>
    </source>
</evidence>
<keyword evidence="4 7" id="KW-0233">DNA recombination</keyword>
<comment type="subunit">
    <text evidence="7">Component of the SMC5-SMC6 complex.</text>
</comment>
<keyword evidence="11" id="KW-1185">Reference proteome</keyword>
<reference evidence="10 11" key="1">
    <citation type="journal article" date="2016" name="Nat. Commun.">
        <title>Extremotolerant tardigrade genome and improved radiotolerance of human cultured cells by tardigrade-unique protein.</title>
        <authorList>
            <person name="Hashimoto T."/>
            <person name="Horikawa D.D."/>
            <person name="Saito Y."/>
            <person name="Kuwahara H."/>
            <person name="Kozuka-Hata H."/>
            <person name="Shin-I T."/>
            <person name="Minakuchi Y."/>
            <person name="Ohishi K."/>
            <person name="Motoyama A."/>
            <person name="Aizu T."/>
            <person name="Enomoto A."/>
            <person name="Kondo K."/>
            <person name="Tanaka S."/>
            <person name="Hara Y."/>
            <person name="Koshikawa S."/>
            <person name="Sagara H."/>
            <person name="Miura T."/>
            <person name="Yokobori S."/>
            <person name="Miyagawa K."/>
            <person name="Suzuki Y."/>
            <person name="Kubo T."/>
            <person name="Oyama M."/>
            <person name="Kohara Y."/>
            <person name="Fujiyama A."/>
            <person name="Arakawa K."/>
            <person name="Katayama T."/>
            <person name="Toyoda A."/>
            <person name="Kunieda T."/>
        </authorList>
    </citation>
    <scope>NUCLEOTIDE SEQUENCE [LARGE SCALE GENOMIC DNA]</scope>
    <source>
        <strain evidence="10 11">YOKOZUNA-1</strain>
    </source>
</reference>
<comment type="caution">
    <text evidence="10">The sequence shown here is derived from an EMBL/GenBank/DDBJ whole genome shotgun (WGS) entry which is preliminary data.</text>
</comment>
<dbReference type="GO" id="GO:0006281">
    <property type="term" value="P:DNA repair"/>
    <property type="evidence" value="ECO:0007669"/>
    <property type="project" value="UniProtKB-UniRule"/>
</dbReference>
<keyword evidence="6 7" id="KW-0539">Nucleus</keyword>
<evidence type="ECO:0000313" key="11">
    <source>
        <dbReference type="Proteomes" id="UP000186922"/>
    </source>
</evidence>
<feature type="region of interest" description="Disordered" evidence="8">
    <location>
        <begin position="172"/>
        <end position="200"/>
    </location>
</feature>